<comment type="caution">
    <text evidence="1">The sequence shown here is derived from an EMBL/GenBank/DDBJ whole genome shotgun (WGS) entry which is preliminary data.</text>
</comment>
<accession>A0ABV1G3G2</accession>
<sequence>MRPAANATVGSPNCVLSCVSFTVAFFRALVAVCDEGDDRAVRLQADAVARHQCRILRADNDLAAAQSLQVPSA</sequence>
<protein>
    <submittedName>
        <fullName evidence="1">Uncharacterized protein</fullName>
    </submittedName>
</protein>
<dbReference type="Proteomes" id="UP001491552">
    <property type="component" value="Unassembled WGS sequence"/>
</dbReference>
<dbReference type="EMBL" id="JBBMFF010000071">
    <property type="protein sequence ID" value="MEQ2509838.1"/>
    <property type="molecule type" value="Genomic_DNA"/>
</dbReference>
<evidence type="ECO:0000313" key="2">
    <source>
        <dbReference type="Proteomes" id="UP001491552"/>
    </source>
</evidence>
<name>A0ABV1G3G2_9FIRM</name>
<gene>
    <name evidence="1" type="ORF">WMO66_01020</name>
</gene>
<proteinExistence type="predicted"/>
<keyword evidence="2" id="KW-1185">Reference proteome</keyword>
<evidence type="ECO:0000313" key="1">
    <source>
        <dbReference type="EMBL" id="MEQ2509838.1"/>
    </source>
</evidence>
<organism evidence="1 2">
    <name type="scientific">Faecousia intestinalis</name>
    <dbReference type="NCBI Taxonomy" id="3133167"/>
    <lineage>
        <taxon>Bacteria</taxon>
        <taxon>Bacillati</taxon>
        <taxon>Bacillota</taxon>
        <taxon>Clostridia</taxon>
        <taxon>Eubacteriales</taxon>
        <taxon>Oscillospiraceae</taxon>
        <taxon>Faecousia</taxon>
    </lineage>
</organism>
<dbReference type="RefSeq" id="WP_349134547.1">
    <property type="nucleotide sequence ID" value="NZ_JBBMFF010000071.1"/>
</dbReference>
<reference evidence="1 2" key="1">
    <citation type="submission" date="2024-03" db="EMBL/GenBank/DDBJ databases">
        <title>Human intestinal bacterial collection.</title>
        <authorList>
            <person name="Pauvert C."/>
            <person name="Hitch T.C.A."/>
            <person name="Clavel T."/>
        </authorList>
    </citation>
    <scope>NUCLEOTIDE SEQUENCE [LARGE SCALE GENOMIC DNA]</scope>
    <source>
        <strain evidence="1 2">CLA-AA-H192</strain>
    </source>
</reference>